<sequence length="90" mass="9901">MASRVLPSLAAAALRILTLTLTTHSWAMSVGLISDHYRTGYILFIQRPRQYYLTGAPAHGWRTVIIDRGGGDVDDGGWTCDGWPGAWCHT</sequence>
<protein>
    <recommendedName>
        <fullName evidence="4">Secreted protein</fullName>
    </recommendedName>
</protein>
<gene>
    <name evidence="2" type="ORF">B0F90DRAFT_1768696</name>
</gene>
<evidence type="ECO:0008006" key="4">
    <source>
        <dbReference type="Google" id="ProtNLM"/>
    </source>
</evidence>
<dbReference type="EMBL" id="WTXG01000114">
    <property type="protein sequence ID" value="KAI0292679.1"/>
    <property type="molecule type" value="Genomic_DNA"/>
</dbReference>
<reference evidence="2" key="1">
    <citation type="journal article" date="2022" name="New Phytol.">
        <title>Evolutionary transition to the ectomycorrhizal habit in the genomes of a hyperdiverse lineage of mushroom-forming fungi.</title>
        <authorList>
            <person name="Looney B."/>
            <person name="Miyauchi S."/>
            <person name="Morin E."/>
            <person name="Drula E."/>
            <person name="Courty P.E."/>
            <person name="Kohler A."/>
            <person name="Kuo A."/>
            <person name="LaButti K."/>
            <person name="Pangilinan J."/>
            <person name="Lipzen A."/>
            <person name="Riley R."/>
            <person name="Andreopoulos W."/>
            <person name="He G."/>
            <person name="Johnson J."/>
            <person name="Nolan M."/>
            <person name="Tritt A."/>
            <person name="Barry K.W."/>
            <person name="Grigoriev I.V."/>
            <person name="Nagy L.G."/>
            <person name="Hibbett D."/>
            <person name="Henrissat B."/>
            <person name="Matheny P.B."/>
            <person name="Labbe J."/>
            <person name="Martin F.M."/>
        </authorList>
    </citation>
    <scope>NUCLEOTIDE SEQUENCE</scope>
    <source>
        <strain evidence="2">BPL690</strain>
    </source>
</reference>
<organism evidence="2 3">
    <name type="scientific">Multifurca ochricompacta</name>
    <dbReference type="NCBI Taxonomy" id="376703"/>
    <lineage>
        <taxon>Eukaryota</taxon>
        <taxon>Fungi</taxon>
        <taxon>Dikarya</taxon>
        <taxon>Basidiomycota</taxon>
        <taxon>Agaricomycotina</taxon>
        <taxon>Agaricomycetes</taxon>
        <taxon>Russulales</taxon>
        <taxon>Russulaceae</taxon>
        <taxon>Multifurca</taxon>
    </lineage>
</organism>
<feature type="signal peptide" evidence="1">
    <location>
        <begin position="1"/>
        <end position="27"/>
    </location>
</feature>
<feature type="chain" id="PRO_5042128963" description="Secreted protein" evidence="1">
    <location>
        <begin position="28"/>
        <end position="90"/>
    </location>
</feature>
<proteinExistence type="predicted"/>
<dbReference type="Proteomes" id="UP001203297">
    <property type="component" value="Unassembled WGS sequence"/>
</dbReference>
<evidence type="ECO:0000313" key="3">
    <source>
        <dbReference type="Proteomes" id="UP001203297"/>
    </source>
</evidence>
<keyword evidence="1" id="KW-0732">Signal</keyword>
<evidence type="ECO:0000313" key="2">
    <source>
        <dbReference type="EMBL" id="KAI0292679.1"/>
    </source>
</evidence>
<feature type="non-terminal residue" evidence="2">
    <location>
        <position position="90"/>
    </location>
</feature>
<comment type="caution">
    <text evidence="2">The sequence shown here is derived from an EMBL/GenBank/DDBJ whole genome shotgun (WGS) entry which is preliminary data.</text>
</comment>
<evidence type="ECO:0000256" key="1">
    <source>
        <dbReference type="SAM" id="SignalP"/>
    </source>
</evidence>
<dbReference type="AlphaFoldDB" id="A0AAD4LWS7"/>
<accession>A0AAD4LWS7</accession>
<keyword evidence="3" id="KW-1185">Reference proteome</keyword>
<name>A0AAD4LWS7_9AGAM</name>